<dbReference type="AlphaFoldDB" id="A0A087T0V3"/>
<sequence>MFFGRKDKFRSCLSPHISSLISSFQDCSSTTDLDNTCNKMTAFCIQACKNAFKMRRFCLRTATSWWNEELTVERRNLLKLRKRAQAIYDSTNPASLFQEYKKSQALYKKKIRKTELVSWKTFYTNTQQKYGSAFQIALGKVFQPCSHPIQILPSATSSQQVVAHVRKFMRRR</sequence>
<proteinExistence type="predicted"/>
<accession>A0A087T0V3</accession>
<name>A0A087T0V3_STEMI</name>
<dbReference type="Proteomes" id="UP000054359">
    <property type="component" value="Unassembled WGS sequence"/>
</dbReference>
<keyword evidence="2" id="KW-1185">Reference proteome</keyword>
<evidence type="ECO:0000313" key="1">
    <source>
        <dbReference type="EMBL" id="KFM58742.1"/>
    </source>
</evidence>
<organism evidence="1 2">
    <name type="scientific">Stegodyphus mimosarum</name>
    <name type="common">African social velvet spider</name>
    <dbReference type="NCBI Taxonomy" id="407821"/>
    <lineage>
        <taxon>Eukaryota</taxon>
        <taxon>Metazoa</taxon>
        <taxon>Ecdysozoa</taxon>
        <taxon>Arthropoda</taxon>
        <taxon>Chelicerata</taxon>
        <taxon>Arachnida</taxon>
        <taxon>Araneae</taxon>
        <taxon>Araneomorphae</taxon>
        <taxon>Entelegynae</taxon>
        <taxon>Eresoidea</taxon>
        <taxon>Eresidae</taxon>
        <taxon>Stegodyphus</taxon>
    </lineage>
</organism>
<evidence type="ECO:0000313" key="2">
    <source>
        <dbReference type="Proteomes" id="UP000054359"/>
    </source>
</evidence>
<dbReference type="EMBL" id="KK112877">
    <property type="protein sequence ID" value="KFM58742.1"/>
    <property type="molecule type" value="Genomic_DNA"/>
</dbReference>
<reference evidence="1 2" key="1">
    <citation type="submission" date="2013-11" db="EMBL/GenBank/DDBJ databases">
        <title>Genome sequencing of Stegodyphus mimosarum.</title>
        <authorList>
            <person name="Bechsgaard J."/>
        </authorList>
    </citation>
    <scope>NUCLEOTIDE SEQUENCE [LARGE SCALE GENOMIC DNA]</scope>
</reference>
<protein>
    <submittedName>
        <fullName evidence="1">Uncharacterized protein</fullName>
    </submittedName>
</protein>
<gene>
    <name evidence="1" type="ORF">X975_04074</name>
</gene>
<feature type="non-terminal residue" evidence="1">
    <location>
        <position position="172"/>
    </location>
</feature>